<dbReference type="InterPro" id="IPR000477">
    <property type="entry name" value="RT_dom"/>
</dbReference>
<evidence type="ECO:0000256" key="6">
    <source>
        <dbReference type="ARBA" id="ARBA00022801"/>
    </source>
</evidence>
<dbReference type="InterPro" id="IPR043502">
    <property type="entry name" value="DNA/RNA_pol_sf"/>
</dbReference>
<keyword evidence="6" id="KW-0378">Hydrolase</keyword>
<evidence type="ECO:0000256" key="1">
    <source>
        <dbReference type="ARBA" id="ARBA00022670"/>
    </source>
</evidence>
<dbReference type="PANTHER" id="PTHR24559:SF450">
    <property type="entry name" value="RNA-DIRECTED DNA POLYMERASE HOMOLOG"/>
    <property type="match status" value="1"/>
</dbReference>
<evidence type="ECO:0000256" key="2">
    <source>
        <dbReference type="ARBA" id="ARBA00022679"/>
    </source>
</evidence>
<dbReference type="PANTHER" id="PTHR24559">
    <property type="entry name" value="TRANSPOSON TY3-I GAG-POL POLYPROTEIN"/>
    <property type="match status" value="1"/>
</dbReference>
<dbReference type="GO" id="GO:0004519">
    <property type="term" value="F:endonuclease activity"/>
    <property type="evidence" value="ECO:0007669"/>
    <property type="project" value="UniProtKB-KW"/>
</dbReference>
<gene>
    <name evidence="9" type="ORF">CRG98_004869</name>
</gene>
<sequence length="150" mass="17273">MRDAGIIQPSHNPFSSPVVLVKKKDGSWRMCVDYRNLNNQTIKDRFPIPLVEELLDELHGSSVFSKIDLRSGYHQIIMHEADVYKTAFKTHEGHYEFLVMPFGLTNAPSTFQGLMNEVFKPHLRKFVPFFFDDILVFRDSWGSRGIIGGL</sequence>
<dbReference type="GO" id="GO:0008233">
    <property type="term" value="F:peptidase activity"/>
    <property type="evidence" value="ECO:0007669"/>
    <property type="project" value="UniProtKB-KW"/>
</dbReference>
<dbReference type="Pfam" id="PF00078">
    <property type="entry name" value="RVT_1"/>
    <property type="match status" value="1"/>
</dbReference>
<dbReference type="Gene3D" id="3.30.70.270">
    <property type="match status" value="1"/>
</dbReference>
<keyword evidence="1" id="KW-0645">Protease</keyword>
<dbReference type="STRING" id="22663.A0A2I0L2D5"/>
<dbReference type="GO" id="GO:0003964">
    <property type="term" value="F:RNA-directed DNA polymerase activity"/>
    <property type="evidence" value="ECO:0007669"/>
    <property type="project" value="UniProtKB-KW"/>
</dbReference>
<name>A0A2I0L2D5_PUNGR</name>
<protein>
    <recommendedName>
        <fullName evidence="8">Reverse transcriptase domain-containing protein</fullName>
    </recommendedName>
</protein>
<keyword evidence="4" id="KW-0540">Nuclease</keyword>
<dbReference type="AlphaFoldDB" id="A0A2I0L2D5"/>
<keyword evidence="10" id="KW-1185">Reference proteome</keyword>
<feature type="domain" description="Reverse transcriptase" evidence="8">
    <location>
        <begin position="2"/>
        <end position="150"/>
    </location>
</feature>
<dbReference type="GO" id="GO:0006508">
    <property type="term" value="P:proteolysis"/>
    <property type="evidence" value="ECO:0007669"/>
    <property type="project" value="UniProtKB-KW"/>
</dbReference>
<dbReference type="Proteomes" id="UP000233551">
    <property type="component" value="Unassembled WGS sequence"/>
</dbReference>
<keyword evidence="2" id="KW-0808">Transferase</keyword>
<dbReference type="Gene3D" id="3.10.10.10">
    <property type="entry name" value="HIV Type 1 Reverse Transcriptase, subunit A, domain 1"/>
    <property type="match status" value="1"/>
</dbReference>
<dbReference type="FunFam" id="3.10.10.10:FF:000007">
    <property type="entry name" value="Retrovirus-related Pol polyprotein from transposon 17.6-like Protein"/>
    <property type="match status" value="1"/>
</dbReference>
<proteinExistence type="predicted"/>
<comment type="caution">
    <text evidence="9">The sequence shown here is derived from an EMBL/GenBank/DDBJ whole genome shotgun (WGS) entry which is preliminary data.</text>
</comment>
<accession>A0A2I0L2D5</accession>
<evidence type="ECO:0000256" key="3">
    <source>
        <dbReference type="ARBA" id="ARBA00022695"/>
    </source>
</evidence>
<keyword evidence="3" id="KW-0548">Nucleotidyltransferase</keyword>
<dbReference type="SUPFAM" id="SSF56672">
    <property type="entry name" value="DNA/RNA polymerases"/>
    <property type="match status" value="1"/>
</dbReference>
<dbReference type="EMBL" id="PGOL01000195">
    <property type="protein sequence ID" value="PKI74760.1"/>
    <property type="molecule type" value="Genomic_DNA"/>
</dbReference>
<keyword evidence="5" id="KW-0255">Endonuclease</keyword>
<reference evidence="9 10" key="1">
    <citation type="submission" date="2017-11" db="EMBL/GenBank/DDBJ databases">
        <title>De-novo sequencing of pomegranate (Punica granatum L.) genome.</title>
        <authorList>
            <person name="Akparov Z."/>
            <person name="Amiraslanov A."/>
            <person name="Hajiyeva S."/>
            <person name="Abbasov M."/>
            <person name="Kaur K."/>
            <person name="Hamwieh A."/>
            <person name="Solovyev V."/>
            <person name="Salamov A."/>
            <person name="Braich B."/>
            <person name="Kosarev P."/>
            <person name="Mahmoud A."/>
            <person name="Hajiyev E."/>
            <person name="Babayeva S."/>
            <person name="Izzatullayeva V."/>
            <person name="Mammadov A."/>
            <person name="Mammadov A."/>
            <person name="Sharifova S."/>
            <person name="Ojaghi J."/>
            <person name="Eynullazada K."/>
            <person name="Bayramov B."/>
            <person name="Abdulazimova A."/>
            <person name="Shahmuradov I."/>
        </authorList>
    </citation>
    <scope>NUCLEOTIDE SEQUENCE [LARGE SCALE GENOMIC DNA]</scope>
    <source>
        <strain evidence="10">cv. AG2017</strain>
        <tissue evidence="9">Leaf</tissue>
    </source>
</reference>
<evidence type="ECO:0000259" key="8">
    <source>
        <dbReference type="PROSITE" id="PS50878"/>
    </source>
</evidence>
<dbReference type="InterPro" id="IPR043128">
    <property type="entry name" value="Rev_trsase/Diguanyl_cyclase"/>
</dbReference>
<evidence type="ECO:0000313" key="10">
    <source>
        <dbReference type="Proteomes" id="UP000233551"/>
    </source>
</evidence>
<evidence type="ECO:0000256" key="7">
    <source>
        <dbReference type="ARBA" id="ARBA00022918"/>
    </source>
</evidence>
<evidence type="ECO:0000256" key="5">
    <source>
        <dbReference type="ARBA" id="ARBA00022759"/>
    </source>
</evidence>
<keyword evidence="7" id="KW-0695">RNA-directed DNA polymerase</keyword>
<organism evidence="9 10">
    <name type="scientific">Punica granatum</name>
    <name type="common">Pomegranate</name>
    <dbReference type="NCBI Taxonomy" id="22663"/>
    <lineage>
        <taxon>Eukaryota</taxon>
        <taxon>Viridiplantae</taxon>
        <taxon>Streptophyta</taxon>
        <taxon>Embryophyta</taxon>
        <taxon>Tracheophyta</taxon>
        <taxon>Spermatophyta</taxon>
        <taxon>Magnoliopsida</taxon>
        <taxon>eudicotyledons</taxon>
        <taxon>Gunneridae</taxon>
        <taxon>Pentapetalae</taxon>
        <taxon>rosids</taxon>
        <taxon>malvids</taxon>
        <taxon>Myrtales</taxon>
        <taxon>Lythraceae</taxon>
        <taxon>Punica</taxon>
    </lineage>
</organism>
<dbReference type="CDD" id="cd01647">
    <property type="entry name" value="RT_LTR"/>
    <property type="match status" value="1"/>
</dbReference>
<evidence type="ECO:0000256" key="4">
    <source>
        <dbReference type="ARBA" id="ARBA00022722"/>
    </source>
</evidence>
<dbReference type="InterPro" id="IPR053134">
    <property type="entry name" value="RNA-dir_DNA_polymerase"/>
</dbReference>
<evidence type="ECO:0000313" key="9">
    <source>
        <dbReference type="EMBL" id="PKI74760.1"/>
    </source>
</evidence>
<dbReference type="PROSITE" id="PS50878">
    <property type="entry name" value="RT_POL"/>
    <property type="match status" value="1"/>
</dbReference>